<feature type="domain" description="Methyltransferase type 11" evidence="1">
    <location>
        <begin position="50"/>
        <end position="118"/>
    </location>
</feature>
<dbReference type="Pfam" id="PF08241">
    <property type="entry name" value="Methyltransf_11"/>
    <property type="match status" value="1"/>
</dbReference>
<dbReference type="GO" id="GO:0008757">
    <property type="term" value="F:S-adenosylmethionine-dependent methyltransferase activity"/>
    <property type="evidence" value="ECO:0007669"/>
    <property type="project" value="InterPro"/>
</dbReference>
<dbReference type="Gene3D" id="3.40.50.150">
    <property type="entry name" value="Vaccinia Virus protein VP39"/>
    <property type="match status" value="1"/>
</dbReference>
<dbReference type="EMBL" id="SNYM01000002">
    <property type="protein sequence ID" value="TDQ50660.1"/>
    <property type="molecule type" value="Genomic_DNA"/>
</dbReference>
<evidence type="ECO:0000259" key="1">
    <source>
        <dbReference type="Pfam" id="PF08241"/>
    </source>
</evidence>
<dbReference type="GO" id="GO:0032259">
    <property type="term" value="P:methylation"/>
    <property type="evidence" value="ECO:0007669"/>
    <property type="project" value="UniProtKB-KW"/>
</dbReference>
<protein>
    <submittedName>
        <fullName evidence="2">Methyltransferase family protein</fullName>
    </submittedName>
</protein>
<evidence type="ECO:0000313" key="3">
    <source>
        <dbReference type="Proteomes" id="UP000295375"/>
    </source>
</evidence>
<dbReference type="AlphaFoldDB" id="A0A4R6UTT0"/>
<dbReference type="SUPFAM" id="SSF53335">
    <property type="entry name" value="S-adenosyl-L-methionine-dependent methyltransferases"/>
    <property type="match status" value="1"/>
</dbReference>
<reference evidence="2 3" key="1">
    <citation type="submission" date="2019-03" db="EMBL/GenBank/DDBJ databases">
        <title>Genomic Encyclopedia of Type Strains, Phase IV (KMG-IV): sequencing the most valuable type-strain genomes for metagenomic binning, comparative biology and taxonomic classification.</title>
        <authorList>
            <person name="Goeker M."/>
        </authorList>
    </citation>
    <scope>NUCLEOTIDE SEQUENCE [LARGE SCALE GENOMIC DNA]</scope>
    <source>
        <strain evidence="2 3">DSM 103792</strain>
    </source>
</reference>
<gene>
    <name evidence="2" type="ORF">EV696_102343</name>
</gene>
<accession>A0A4R6UTT0</accession>
<proteinExistence type="predicted"/>
<dbReference type="RefSeq" id="WP_133588017.1">
    <property type="nucleotide sequence ID" value="NZ_CP037953.1"/>
</dbReference>
<sequence>MSNLGTKVTDWSGLPSGTLLQRCVQQQLDHLLWNRFGFHLLSLGPLAEGLNYDSSPTKLHCTLSSQQGRIIGQEERLPLRSDSIDVVVLPLTLDFCADPYALLREVQRVIIGDGHLLIVGLNPWSLWGARRYIGRRNHPLWQSRFLAKQRVTDWLRLLGFEVEEQQHFFYKPPLKTPRWQQRWEFVERVGAKAWPFAGACYSLCAQKREMPMTPIRLRKPRLVSIPVGLPSPSRREQAA</sequence>
<dbReference type="InterPro" id="IPR013216">
    <property type="entry name" value="Methyltransf_11"/>
</dbReference>
<dbReference type="Proteomes" id="UP000295375">
    <property type="component" value="Unassembled WGS sequence"/>
</dbReference>
<keyword evidence="2" id="KW-0489">Methyltransferase</keyword>
<keyword evidence="3" id="KW-1185">Reference proteome</keyword>
<name>A0A4R6UTT0_9GAMM</name>
<dbReference type="InterPro" id="IPR029063">
    <property type="entry name" value="SAM-dependent_MTases_sf"/>
</dbReference>
<evidence type="ECO:0000313" key="2">
    <source>
        <dbReference type="EMBL" id="TDQ50660.1"/>
    </source>
</evidence>
<organism evidence="2 3">
    <name type="scientific">Permianibacter aggregans</name>
    <dbReference type="NCBI Taxonomy" id="1510150"/>
    <lineage>
        <taxon>Bacteria</taxon>
        <taxon>Pseudomonadati</taxon>
        <taxon>Pseudomonadota</taxon>
        <taxon>Gammaproteobacteria</taxon>
        <taxon>Pseudomonadales</taxon>
        <taxon>Pseudomonadaceae</taxon>
        <taxon>Permianibacter</taxon>
    </lineage>
</organism>
<comment type="caution">
    <text evidence="2">The sequence shown here is derived from an EMBL/GenBank/DDBJ whole genome shotgun (WGS) entry which is preliminary data.</text>
</comment>
<dbReference type="OrthoDB" id="6191410at2"/>
<keyword evidence="2" id="KW-0808">Transferase</keyword>